<reference evidence="2" key="2">
    <citation type="journal article" date="2015" name="Data Brief">
        <title>Shoot transcriptome of the giant reed, Arundo donax.</title>
        <authorList>
            <person name="Barrero R.A."/>
            <person name="Guerrero F.D."/>
            <person name="Moolhuijzen P."/>
            <person name="Goolsby J.A."/>
            <person name="Tidwell J."/>
            <person name="Bellgard S.E."/>
            <person name="Bellgard M.I."/>
        </authorList>
    </citation>
    <scope>NUCLEOTIDE SEQUENCE</scope>
    <source>
        <tissue evidence="2">Shoot tissue taken approximately 20 cm above the soil surface</tissue>
    </source>
</reference>
<feature type="compositionally biased region" description="Polar residues" evidence="1">
    <location>
        <begin position="7"/>
        <end position="21"/>
    </location>
</feature>
<dbReference type="EMBL" id="GBRH01257974">
    <property type="protein sequence ID" value="JAD39921.1"/>
    <property type="molecule type" value="Transcribed_RNA"/>
</dbReference>
<protein>
    <submittedName>
        <fullName evidence="2">Uncharacterized protein</fullName>
    </submittedName>
</protein>
<evidence type="ECO:0000313" key="2">
    <source>
        <dbReference type="EMBL" id="JAD39921.1"/>
    </source>
</evidence>
<accession>A0A0A8ZM94</accession>
<evidence type="ECO:0000256" key="1">
    <source>
        <dbReference type="SAM" id="MobiDB-lite"/>
    </source>
</evidence>
<proteinExistence type="predicted"/>
<feature type="region of interest" description="Disordered" evidence="1">
    <location>
        <begin position="1"/>
        <end position="53"/>
    </location>
</feature>
<sequence length="53" mass="6204">MARRTSLRSFHPTQESGTPWMTSRARETARRRRTAKARSIMTTRTEAIEKSRP</sequence>
<dbReference type="AlphaFoldDB" id="A0A0A8ZM94"/>
<reference evidence="2" key="1">
    <citation type="submission" date="2014-09" db="EMBL/GenBank/DDBJ databases">
        <authorList>
            <person name="Magalhaes I.L.F."/>
            <person name="Oliveira U."/>
            <person name="Santos F.R."/>
            <person name="Vidigal T.H.D.A."/>
            <person name="Brescovit A.D."/>
            <person name="Santos A.J."/>
        </authorList>
    </citation>
    <scope>NUCLEOTIDE SEQUENCE</scope>
    <source>
        <tissue evidence="2">Shoot tissue taken approximately 20 cm above the soil surface</tissue>
    </source>
</reference>
<name>A0A0A8ZM94_ARUDO</name>
<organism evidence="2">
    <name type="scientific">Arundo donax</name>
    <name type="common">Giant reed</name>
    <name type="synonym">Donax arundinaceus</name>
    <dbReference type="NCBI Taxonomy" id="35708"/>
    <lineage>
        <taxon>Eukaryota</taxon>
        <taxon>Viridiplantae</taxon>
        <taxon>Streptophyta</taxon>
        <taxon>Embryophyta</taxon>
        <taxon>Tracheophyta</taxon>
        <taxon>Spermatophyta</taxon>
        <taxon>Magnoliopsida</taxon>
        <taxon>Liliopsida</taxon>
        <taxon>Poales</taxon>
        <taxon>Poaceae</taxon>
        <taxon>PACMAD clade</taxon>
        <taxon>Arundinoideae</taxon>
        <taxon>Arundineae</taxon>
        <taxon>Arundo</taxon>
    </lineage>
</organism>